<dbReference type="SUPFAM" id="SSF56037">
    <property type="entry name" value="PheT/TilS domain"/>
    <property type="match status" value="1"/>
</dbReference>
<gene>
    <name evidence="8 10" type="primary">tilS</name>
    <name evidence="10" type="ORF">IAB73_02475</name>
</gene>
<dbReference type="Proteomes" id="UP000886887">
    <property type="component" value="Unassembled WGS sequence"/>
</dbReference>
<evidence type="ECO:0000313" key="10">
    <source>
        <dbReference type="EMBL" id="HIQ71062.1"/>
    </source>
</evidence>
<dbReference type="PANTHER" id="PTHR43033">
    <property type="entry name" value="TRNA(ILE)-LYSIDINE SYNTHASE-RELATED"/>
    <property type="match status" value="1"/>
</dbReference>
<dbReference type="InterPro" id="IPR012094">
    <property type="entry name" value="tRNA_Ile_lys_synt"/>
</dbReference>
<keyword evidence="6 8" id="KW-0067">ATP-binding</keyword>
<dbReference type="PANTHER" id="PTHR43033:SF1">
    <property type="entry name" value="TRNA(ILE)-LYSIDINE SYNTHASE-RELATED"/>
    <property type="match status" value="1"/>
</dbReference>
<dbReference type="GO" id="GO:0005524">
    <property type="term" value="F:ATP binding"/>
    <property type="evidence" value="ECO:0007669"/>
    <property type="project" value="UniProtKB-UniRule"/>
</dbReference>
<comment type="domain">
    <text evidence="8">The N-terminal region contains the highly conserved SGGXDS motif, predicted to be a P-loop motif involved in ATP binding.</text>
</comment>
<dbReference type="InterPro" id="IPR012795">
    <property type="entry name" value="tRNA_Ile_lys_synt_N"/>
</dbReference>
<dbReference type="SMART" id="SM00977">
    <property type="entry name" value="TilS_C"/>
    <property type="match status" value="1"/>
</dbReference>
<feature type="domain" description="Lysidine-tRNA(Ile) synthetase C-terminal" evidence="9">
    <location>
        <begin position="374"/>
        <end position="447"/>
    </location>
</feature>
<comment type="similarity">
    <text evidence="8">Belongs to the tRNA(Ile)-lysidine synthase family.</text>
</comment>
<dbReference type="Gene3D" id="1.20.59.20">
    <property type="match status" value="1"/>
</dbReference>
<evidence type="ECO:0000256" key="3">
    <source>
        <dbReference type="ARBA" id="ARBA00022598"/>
    </source>
</evidence>
<name>A0A9D1CQ46_9FIRM</name>
<evidence type="ECO:0000256" key="4">
    <source>
        <dbReference type="ARBA" id="ARBA00022694"/>
    </source>
</evidence>
<comment type="subcellular location">
    <subcellularLocation>
        <location evidence="1 8">Cytoplasm</location>
    </subcellularLocation>
</comment>
<dbReference type="NCBIfam" id="TIGR02433">
    <property type="entry name" value="lysidine_TilS_C"/>
    <property type="match status" value="1"/>
</dbReference>
<dbReference type="Pfam" id="PF11734">
    <property type="entry name" value="TilS_C"/>
    <property type="match status" value="1"/>
</dbReference>
<dbReference type="EC" id="6.3.4.19" evidence="8"/>
<proteinExistence type="inferred from homology"/>
<sequence length="458" mass="49664">MQTLERRVRDALMGPCGVSPGETVIVAVSGGADSTALLHALVRIAGDCGLRVEAAHFEHGIRGEESLSDARFVRSLCARLNVPLREGSADVPRLSQSWKTGLEDAARRARFAFLQECARAAGARSVALAHHMQDQAETVLLHAVRGSDGRGLCAMRARNGLFVRPMLETRREEIRDYLRALDEAFCEDSTNASEEPARNRVRLQAMPALRTVNPRADEALCRVARAAQRDEAYFDAALDSLMPPVRQAPYGLCARLAPLRGMHPALRSRALLRMLRQAGIGQTPCERVEAADRVLCAGGACGLWGGWRMEAGWTHLHLLRPDFAPDPAFELPLQAALSGACLPWGGRLVPSPFTGRTGDGLLSQAFAADALAGAVVRYRRPGDVIRPFGSGGTQKLKQTMIDRRLDRPFRALAPLIARGSDVLWAVGVRAAEQSAVRADGADICLTFDGELPWMGETT</sequence>
<dbReference type="AlphaFoldDB" id="A0A9D1CQ46"/>
<dbReference type="EMBL" id="DVFJ01000006">
    <property type="protein sequence ID" value="HIQ71062.1"/>
    <property type="molecule type" value="Genomic_DNA"/>
</dbReference>
<evidence type="ECO:0000256" key="7">
    <source>
        <dbReference type="ARBA" id="ARBA00048539"/>
    </source>
</evidence>
<comment type="caution">
    <text evidence="10">The sequence shown here is derived from an EMBL/GenBank/DDBJ whole genome shotgun (WGS) entry which is preliminary data.</text>
</comment>
<dbReference type="Pfam" id="PF01171">
    <property type="entry name" value="ATP_bind_3"/>
    <property type="match status" value="1"/>
</dbReference>
<dbReference type="SUPFAM" id="SSF82829">
    <property type="entry name" value="MesJ substrate recognition domain-like"/>
    <property type="match status" value="1"/>
</dbReference>
<evidence type="ECO:0000256" key="5">
    <source>
        <dbReference type="ARBA" id="ARBA00022741"/>
    </source>
</evidence>
<keyword evidence="2 8" id="KW-0963">Cytoplasm</keyword>
<evidence type="ECO:0000256" key="2">
    <source>
        <dbReference type="ARBA" id="ARBA00022490"/>
    </source>
</evidence>
<dbReference type="GO" id="GO:0032267">
    <property type="term" value="F:tRNA(Ile)-lysidine synthase activity"/>
    <property type="evidence" value="ECO:0007669"/>
    <property type="project" value="UniProtKB-EC"/>
</dbReference>
<comment type="catalytic activity">
    <reaction evidence="7 8">
        <text>cytidine(34) in tRNA(Ile2) + L-lysine + ATP = lysidine(34) in tRNA(Ile2) + AMP + diphosphate + H(+)</text>
        <dbReference type="Rhea" id="RHEA:43744"/>
        <dbReference type="Rhea" id="RHEA-COMP:10625"/>
        <dbReference type="Rhea" id="RHEA-COMP:10670"/>
        <dbReference type="ChEBI" id="CHEBI:15378"/>
        <dbReference type="ChEBI" id="CHEBI:30616"/>
        <dbReference type="ChEBI" id="CHEBI:32551"/>
        <dbReference type="ChEBI" id="CHEBI:33019"/>
        <dbReference type="ChEBI" id="CHEBI:82748"/>
        <dbReference type="ChEBI" id="CHEBI:83665"/>
        <dbReference type="ChEBI" id="CHEBI:456215"/>
        <dbReference type="EC" id="6.3.4.19"/>
    </reaction>
</comment>
<dbReference type="NCBIfam" id="TIGR02432">
    <property type="entry name" value="lysidine_TilS_N"/>
    <property type="match status" value="1"/>
</dbReference>
<dbReference type="InterPro" id="IPR011063">
    <property type="entry name" value="TilS/TtcA_N"/>
</dbReference>
<accession>A0A9D1CQ46</accession>
<evidence type="ECO:0000259" key="9">
    <source>
        <dbReference type="SMART" id="SM00977"/>
    </source>
</evidence>
<evidence type="ECO:0000256" key="6">
    <source>
        <dbReference type="ARBA" id="ARBA00022840"/>
    </source>
</evidence>
<feature type="binding site" evidence="8">
    <location>
        <begin position="29"/>
        <end position="34"/>
    </location>
    <ligand>
        <name>ATP</name>
        <dbReference type="ChEBI" id="CHEBI:30616"/>
    </ligand>
</feature>
<dbReference type="HAMAP" id="MF_01161">
    <property type="entry name" value="tRNA_Ile_lys_synt"/>
    <property type="match status" value="1"/>
</dbReference>
<reference evidence="10" key="1">
    <citation type="submission" date="2020-10" db="EMBL/GenBank/DDBJ databases">
        <authorList>
            <person name="Gilroy R."/>
        </authorList>
    </citation>
    <scope>NUCLEOTIDE SEQUENCE</scope>
    <source>
        <strain evidence="10">ChiSxjej2B14-6234</strain>
    </source>
</reference>
<keyword evidence="5 8" id="KW-0547">Nucleotide-binding</keyword>
<protein>
    <recommendedName>
        <fullName evidence="8">tRNA(Ile)-lysidine synthase</fullName>
        <ecNumber evidence="8">6.3.4.19</ecNumber>
    </recommendedName>
    <alternativeName>
        <fullName evidence="8">tRNA(Ile)-2-lysyl-cytidine synthase</fullName>
    </alternativeName>
    <alternativeName>
        <fullName evidence="8">tRNA(Ile)-lysidine synthetase</fullName>
    </alternativeName>
</protein>
<keyword evidence="4 8" id="KW-0819">tRNA processing</keyword>
<dbReference type="InterPro" id="IPR014729">
    <property type="entry name" value="Rossmann-like_a/b/a_fold"/>
</dbReference>
<dbReference type="SUPFAM" id="SSF52402">
    <property type="entry name" value="Adenine nucleotide alpha hydrolases-like"/>
    <property type="match status" value="1"/>
</dbReference>
<reference evidence="10" key="2">
    <citation type="journal article" date="2021" name="PeerJ">
        <title>Extensive microbial diversity within the chicken gut microbiome revealed by metagenomics and culture.</title>
        <authorList>
            <person name="Gilroy R."/>
            <person name="Ravi A."/>
            <person name="Getino M."/>
            <person name="Pursley I."/>
            <person name="Horton D.L."/>
            <person name="Alikhan N.F."/>
            <person name="Baker D."/>
            <person name="Gharbi K."/>
            <person name="Hall N."/>
            <person name="Watson M."/>
            <person name="Adriaenssens E.M."/>
            <person name="Foster-Nyarko E."/>
            <person name="Jarju S."/>
            <person name="Secka A."/>
            <person name="Antonio M."/>
            <person name="Oren A."/>
            <person name="Chaudhuri R.R."/>
            <person name="La Ragione R."/>
            <person name="Hildebrand F."/>
            <person name="Pallen M.J."/>
        </authorList>
    </citation>
    <scope>NUCLEOTIDE SEQUENCE</scope>
    <source>
        <strain evidence="10">ChiSxjej2B14-6234</strain>
    </source>
</reference>
<comment type="function">
    <text evidence="8">Ligates lysine onto the cytidine present at position 34 of the AUA codon-specific tRNA(Ile) that contains the anticodon CAU, in an ATP-dependent manner. Cytidine is converted to lysidine, thus changing the amino acid specificity of the tRNA from methionine to isoleucine.</text>
</comment>
<dbReference type="GO" id="GO:0006400">
    <property type="term" value="P:tRNA modification"/>
    <property type="evidence" value="ECO:0007669"/>
    <property type="project" value="UniProtKB-UniRule"/>
</dbReference>
<evidence type="ECO:0000256" key="8">
    <source>
        <dbReference type="HAMAP-Rule" id="MF_01161"/>
    </source>
</evidence>
<evidence type="ECO:0000256" key="1">
    <source>
        <dbReference type="ARBA" id="ARBA00004496"/>
    </source>
</evidence>
<dbReference type="Gene3D" id="3.40.50.620">
    <property type="entry name" value="HUPs"/>
    <property type="match status" value="1"/>
</dbReference>
<evidence type="ECO:0000313" key="11">
    <source>
        <dbReference type="Proteomes" id="UP000886887"/>
    </source>
</evidence>
<dbReference type="InterPro" id="IPR012796">
    <property type="entry name" value="Lysidine-tRNA-synth_C"/>
</dbReference>
<dbReference type="GO" id="GO:0005737">
    <property type="term" value="C:cytoplasm"/>
    <property type="evidence" value="ECO:0007669"/>
    <property type="project" value="UniProtKB-SubCell"/>
</dbReference>
<organism evidence="10 11">
    <name type="scientific">Candidatus Onthenecus intestinigallinarum</name>
    <dbReference type="NCBI Taxonomy" id="2840875"/>
    <lineage>
        <taxon>Bacteria</taxon>
        <taxon>Bacillati</taxon>
        <taxon>Bacillota</taxon>
        <taxon>Clostridia</taxon>
        <taxon>Eubacteriales</taxon>
        <taxon>Candidatus Onthenecus</taxon>
    </lineage>
</organism>
<keyword evidence="3 8" id="KW-0436">Ligase</keyword>
<dbReference type="CDD" id="cd01992">
    <property type="entry name" value="TilS_N"/>
    <property type="match status" value="1"/>
</dbReference>